<keyword evidence="4" id="KW-0378">Hydrolase</keyword>
<dbReference type="EC" id="3.5.1.4" evidence="3"/>
<gene>
    <name evidence="7" type="ORF">VKT23_005832</name>
    <name evidence="6" type="ORF">VKT23_007233</name>
</gene>
<evidence type="ECO:0000256" key="4">
    <source>
        <dbReference type="ARBA" id="ARBA00022801"/>
    </source>
</evidence>
<dbReference type="Pfam" id="PF01425">
    <property type="entry name" value="Amidase"/>
    <property type="match status" value="1"/>
</dbReference>
<comment type="similarity">
    <text evidence="2">Belongs to the amidase family.</text>
</comment>
<sequence>MPQDWTALASGKKASQQAAIPKEWLLFNPPSLDTQDLTEFPDTCGLLTEEDIQITTSDTETLLSKLASGEWSSLKVTTAFYKRAIIAQQLTNCLTEIFVERALARAVELDDYLKNNGKPVGPLHGLPISLKDQINVKGIESCMGYVSWIGRKADNNAVLVDILESAGAVPFVKTNIPQTLMWPETFNHVFGRTCNPHNRSLTSGGSSGGEGALVALRGSPVGVGSDIGGSIRIPSAFCGTYGLRPSYGRVPYAGCVNSMEGQDSVPSVLGPLSNDVAGIKHFMKAVIDAKPWLKDPLAVRKRWNEEEYNLIDHGYGKNLCFAILWDDGDTVPHPPILRGLETVKKALEVAGHHVIDWKPLKHIEIYETLRDIWGAGAEEDYNAVAILSGEPVISTMIPEEQSALSASEWFRPTEGASAYQLWQVQKKKRDLRQEYLRYWEETAAITGTGRPVDAIISPVAPYAAPPHGMNKSANYTMVWNLLDYAALVIPVSKVDETIDAPKPRKEFYNDADKTHWESYNPETYKNAPVAVQVIGRTLEEEAVIAMSELVDKALKSSKGI</sequence>
<organism evidence="6 8">
    <name type="scientific">Marasmiellus scandens</name>
    <dbReference type="NCBI Taxonomy" id="2682957"/>
    <lineage>
        <taxon>Eukaryota</taxon>
        <taxon>Fungi</taxon>
        <taxon>Dikarya</taxon>
        <taxon>Basidiomycota</taxon>
        <taxon>Agaricomycotina</taxon>
        <taxon>Agaricomycetes</taxon>
        <taxon>Agaricomycetidae</taxon>
        <taxon>Agaricales</taxon>
        <taxon>Marasmiineae</taxon>
        <taxon>Omphalotaceae</taxon>
        <taxon>Marasmiellus</taxon>
    </lineage>
</organism>
<comment type="caution">
    <text evidence="6">The sequence shown here is derived from an EMBL/GenBank/DDBJ whole genome shotgun (WGS) entry which is preliminary data.</text>
</comment>
<dbReference type="PANTHER" id="PTHR46072:SF2">
    <property type="entry name" value="AMIDASE (EUROFUNG)"/>
    <property type="match status" value="1"/>
</dbReference>
<feature type="domain" description="Amidase" evidence="5">
    <location>
        <begin position="76"/>
        <end position="543"/>
    </location>
</feature>
<dbReference type="Gene3D" id="3.90.1300.10">
    <property type="entry name" value="Amidase signature (AS) domain"/>
    <property type="match status" value="1"/>
</dbReference>
<dbReference type="EMBL" id="JBANRG010000006">
    <property type="protein sequence ID" value="KAK7465861.1"/>
    <property type="molecule type" value="Genomic_DNA"/>
</dbReference>
<dbReference type="InterPro" id="IPR020556">
    <property type="entry name" value="Amidase_CS"/>
</dbReference>
<keyword evidence="8" id="KW-1185">Reference proteome</keyword>
<dbReference type="SUPFAM" id="SSF75304">
    <property type="entry name" value="Amidase signature (AS) enzymes"/>
    <property type="match status" value="1"/>
</dbReference>
<dbReference type="Proteomes" id="UP001498398">
    <property type="component" value="Unassembled WGS sequence"/>
</dbReference>
<dbReference type="InterPro" id="IPR023631">
    <property type="entry name" value="Amidase_dom"/>
</dbReference>
<evidence type="ECO:0000313" key="7">
    <source>
        <dbReference type="EMBL" id="KAK7465861.1"/>
    </source>
</evidence>
<evidence type="ECO:0000313" key="6">
    <source>
        <dbReference type="EMBL" id="KAK7463897.1"/>
    </source>
</evidence>
<protein>
    <recommendedName>
        <fullName evidence="3">amidase</fullName>
        <ecNumber evidence="3">3.5.1.4</ecNumber>
    </recommendedName>
</protein>
<dbReference type="PANTHER" id="PTHR46072">
    <property type="entry name" value="AMIDASE-RELATED-RELATED"/>
    <property type="match status" value="1"/>
</dbReference>
<evidence type="ECO:0000313" key="8">
    <source>
        <dbReference type="Proteomes" id="UP001498398"/>
    </source>
</evidence>
<evidence type="ECO:0000256" key="3">
    <source>
        <dbReference type="ARBA" id="ARBA00012922"/>
    </source>
</evidence>
<dbReference type="PIRSF" id="PIRSF001221">
    <property type="entry name" value="Amidase_fungi"/>
    <property type="match status" value="1"/>
</dbReference>
<comment type="catalytic activity">
    <reaction evidence="1">
        <text>a monocarboxylic acid amide + H2O = a monocarboxylate + NH4(+)</text>
        <dbReference type="Rhea" id="RHEA:12020"/>
        <dbReference type="ChEBI" id="CHEBI:15377"/>
        <dbReference type="ChEBI" id="CHEBI:28938"/>
        <dbReference type="ChEBI" id="CHEBI:35757"/>
        <dbReference type="ChEBI" id="CHEBI:83628"/>
        <dbReference type="EC" id="3.5.1.4"/>
    </reaction>
</comment>
<evidence type="ECO:0000256" key="1">
    <source>
        <dbReference type="ARBA" id="ARBA00001311"/>
    </source>
</evidence>
<dbReference type="EMBL" id="JBANRG010000009">
    <property type="protein sequence ID" value="KAK7463897.1"/>
    <property type="molecule type" value="Genomic_DNA"/>
</dbReference>
<proteinExistence type="inferred from homology"/>
<evidence type="ECO:0000259" key="5">
    <source>
        <dbReference type="Pfam" id="PF01425"/>
    </source>
</evidence>
<dbReference type="PROSITE" id="PS00571">
    <property type="entry name" value="AMIDASES"/>
    <property type="match status" value="1"/>
</dbReference>
<evidence type="ECO:0000256" key="2">
    <source>
        <dbReference type="ARBA" id="ARBA00009199"/>
    </source>
</evidence>
<dbReference type="InterPro" id="IPR036928">
    <property type="entry name" value="AS_sf"/>
</dbReference>
<accession>A0ABR1JM65</accession>
<name>A0ABR1JM65_9AGAR</name>
<reference evidence="6 8" key="1">
    <citation type="submission" date="2024-01" db="EMBL/GenBank/DDBJ databases">
        <title>A draft genome for the cacao thread blight pathogen Marasmiellus scandens.</title>
        <authorList>
            <person name="Baruah I.K."/>
            <person name="Leung J."/>
            <person name="Bukari Y."/>
            <person name="Amoako-Attah I."/>
            <person name="Meinhardt L.W."/>
            <person name="Bailey B.A."/>
            <person name="Cohen S.P."/>
        </authorList>
    </citation>
    <scope>NUCLEOTIDE SEQUENCE [LARGE SCALE GENOMIC DNA]</scope>
    <source>
        <strain evidence="6 8">GH-19</strain>
    </source>
</reference>